<feature type="domain" description="DUF676" evidence="3">
    <location>
        <begin position="212"/>
        <end position="320"/>
    </location>
</feature>
<proteinExistence type="inferred from homology"/>
<evidence type="ECO:0000256" key="1">
    <source>
        <dbReference type="ARBA" id="ARBA00007920"/>
    </source>
</evidence>
<organism evidence="4 5">
    <name type="scientific">Kwoniella heveanensis BCC8398</name>
    <dbReference type="NCBI Taxonomy" id="1296120"/>
    <lineage>
        <taxon>Eukaryota</taxon>
        <taxon>Fungi</taxon>
        <taxon>Dikarya</taxon>
        <taxon>Basidiomycota</taxon>
        <taxon>Agaricomycotina</taxon>
        <taxon>Tremellomycetes</taxon>
        <taxon>Tremellales</taxon>
        <taxon>Cryptococcaceae</taxon>
        <taxon>Kwoniella</taxon>
    </lineage>
</organism>
<evidence type="ECO:0000313" key="5">
    <source>
        <dbReference type="Proteomes" id="UP000092666"/>
    </source>
</evidence>
<dbReference type="OrthoDB" id="5592486at2759"/>
<gene>
    <name evidence="4" type="ORF">I316_03195</name>
</gene>
<dbReference type="InterPro" id="IPR029058">
    <property type="entry name" value="AB_hydrolase_fold"/>
</dbReference>
<evidence type="ECO:0000313" key="4">
    <source>
        <dbReference type="EMBL" id="OCF35153.1"/>
    </source>
</evidence>
<comment type="similarity">
    <text evidence="1">Belongs to the putative lipase ROG1 family.</text>
</comment>
<feature type="compositionally biased region" description="Basic residues" evidence="2">
    <location>
        <begin position="86"/>
        <end position="95"/>
    </location>
</feature>
<dbReference type="AlphaFoldDB" id="A0A1B9GVU6"/>
<evidence type="ECO:0000256" key="2">
    <source>
        <dbReference type="SAM" id="MobiDB-lite"/>
    </source>
</evidence>
<accession>A0A1B9GVU6</accession>
<keyword evidence="5" id="KW-1185">Reference proteome</keyword>
<name>A0A1B9GVU6_9TREE</name>
<feature type="compositionally biased region" description="Basic and acidic residues" evidence="2">
    <location>
        <begin position="573"/>
        <end position="605"/>
    </location>
</feature>
<dbReference type="Gene3D" id="3.40.50.1820">
    <property type="entry name" value="alpha/beta hydrolase"/>
    <property type="match status" value="1"/>
</dbReference>
<dbReference type="InterPro" id="IPR007751">
    <property type="entry name" value="DUF676_lipase-like"/>
</dbReference>
<dbReference type="SUPFAM" id="SSF53474">
    <property type="entry name" value="alpha/beta-Hydrolases"/>
    <property type="match status" value="1"/>
</dbReference>
<dbReference type="Proteomes" id="UP000092666">
    <property type="component" value="Unassembled WGS sequence"/>
</dbReference>
<dbReference type="EMBL" id="KI669500">
    <property type="protein sequence ID" value="OCF35153.1"/>
    <property type="molecule type" value="Genomic_DNA"/>
</dbReference>
<feature type="region of interest" description="Disordered" evidence="2">
    <location>
        <begin position="519"/>
        <end position="553"/>
    </location>
</feature>
<evidence type="ECO:0000259" key="3">
    <source>
        <dbReference type="Pfam" id="PF05057"/>
    </source>
</evidence>
<reference evidence="5" key="2">
    <citation type="submission" date="2013-12" db="EMBL/GenBank/DDBJ databases">
        <title>Evolution of pathogenesis and genome organization in the Tremellales.</title>
        <authorList>
            <person name="Cuomo C."/>
            <person name="Litvintseva A."/>
            <person name="Heitman J."/>
            <person name="Chen Y."/>
            <person name="Sun S."/>
            <person name="Springer D."/>
            <person name="Dromer F."/>
            <person name="Young S."/>
            <person name="Zeng Q."/>
            <person name="Chapman S."/>
            <person name="Gujja S."/>
            <person name="Saif S."/>
            <person name="Birren B."/>
        </authorList>
    </citation>
    <scope>NUCLEOTIDE SEQUENCE [LARGE SCALE GENOMIC DNA]</scope>
    <source>
        <strain evidence="5">BCC8398</strain>
    </source>
</reference>
<dbReference type="Pfam" id="PF05057">
    <property type="entry name" value="DUF676"/>
    <property type="match status" value="1"/>
</dbReference>
<feature type="region of interest" description="Disordered" evidence="2">
    <location>
        <begin position="48"/>
        <end position="126"/>
    </location>
</feature>
<reference evidence="4 5" key="1">
    <citation type="submission" date="2013-07" db="EMBL/GenBank/DDBJ databases">
        <title>The Genome Sequence of Cryptococcus heveanensis BCC8398.</title>
        <authorList>
            <consortium name="The Broad Institute Genome Sequencing Platform"/>
            <person name="Cuomo C."/>
            <person name="Litvintseva A."/>
            <person name="Chen Y."/>
            <person name="Heitman J."/>
            <person name="Sun S."/>
            <person name="Springer D."/>
            <person name="Dromer F."/>
            <person name="Young S.K."/>
            <person name="Zeng Q."/>
            <person name="Gargeya S."/>
            <person name="Fitzgerald M."/>
            <person name="Abouelleil A."/>
            <person name="Alvarado L."/>
            <person name="Berlin A.M."/>
            <person name="Chapman S.B."/>
            <person name="Dewar J."/>
            <person name="Goldberg J."/>
            <person name="Griggs A."/>
            <person name="Gujja S."/>
            <person name="Hansen M."/>
            <person name="Howarth C."/>
            <person name="Imamovic A."/>
            <person name="Larimer J."/>
            <person name="McCowan C."/>
            <person name="Murphy C."/>
            <person name="Pearson M."/>
            <person name="Priest M."/>
            <person name="Roberts A."/>
            <person name="Saif S."/>
            <person name="Shea T."/>
            <person name="Sykes S."/>
            <person name="Wortman J."/>
            <person name="Nusbaum C."/>
            <person name="Birren B."/>
        </authorList>
    </citation>
    <scope>NUCLEOTIDE SEQUENCE [LARGE SCALE GENOMIC DNA]</scope>
    <source>
        <strain evidence="4 5">BCC8398</strain>
    </source>
</reference>
<protein>
    <submittedName>
        <fullName evidence="4">Triacylglycerol lipase</fullName>
    </submittedName>
</protein>
<dbReference type="PANTHER" id="PTHR11440">
    <property type="entry name" value="LECITHIN-CHOLESTEROL ACYLTRANSFERASE-RELATED"/>
    <property type="match status" value="1"/>
</dbReference>
<feature type="region of interest" description="Disordered" evidence="2">
    <location>
        <begin position="453"/>
        <end position="481"/>
    </location>
</feature>
<dbReference type="STRING" id="1296120.A0A1B9GVU6"/>
<feature type="region of interest" description="Disordered" evidence="2">
    <location>
        <begin position="569"/>
        <end position="605"/>
    </location>
</feature>
<feature type="compositionally biased region" description="Low complexity" evidence="2">
    <location>
        <begin position="536"/>
        <end position="552"/>
    </location>
</feature>
<sequence>MTALSPFRYLQIAKYLVHRWVDNIPSLKGKHKAVEHLQRFRTRRSRNAVKDDSLVRSTSLETHSSAHHHDTPLAGPSRMSSAHGSEHHHHPHHHSNNYGHQPQPQRPKGDKPSRSKVYFPKLAPDPKWPPGPTDIYRYMNDERLMVGRGAVKPPKEIVVLCHGLYGFSTATPIPLFPSLKLHYWANVLDVLRNKIGANVVVVGVKGTGSIQERAEQMHEFLKKTLPKGAGVNFVAHSMGGLDCRYLISTLKPTSYTPLSLTTIGTPHRGSPFMDWCAANIGVGSAAAVATAALTSGKNQALPPYSLKSPLLSRVSNEAKSDKVDAFGSLAAGLTSYLLSIFDSPAYSNLTTSFLRDHFNPSTPDSPNVKYTSVAGRISKMSVLHPLWFPKLVLDAAADNGYAEDESNTVYGPDGKRAYEGNDGLVSVSSAKWGEYIGAVDECHHWDLRGEGGLFPSGAKTSSDEEELKAQKKEQEDQVPGEWDWEGHEAEHAKHGVNAHLGLGESAIARQAQAVMAKFEQDEASATAGKAGIPPQSSTNSSSDSSSSPSSSSWDLAQVGQVIDWVADYLPGDRSTETGKKQLEEATLEKQGQQEKEKENSEKRKKEKFDLARFYGGLMIKLREDGF</sequence>